<dbReference type="EMBL" id="RHHT01000002">
    <property type="protein sequence ID" value="RNB86134.1"/>
    <property type="molecule type" value="Genomic_DNA"/>
</dbReference>
<evidence type="ECO:0000313" key="2">
    <source>
        <dbReference type="Proteomes" id="UP000281915"/>
    </source>
</evidence>
<name>A0A3M8DDM9_9BACL</name>
<reference evidence="1 2" key="1">
    <citation type="submission" date="2018-10" db="EMBL/GenBank/DDBJ databases">
        <title>Phylogenomics of Brevibacillus.</title>
        <authorList>
            <person name="Dunlap C."/>
        </authorList>
    </citation>
    <scope>NUCLEOTIDE SEQUENCE [LARGE SCALE GENOMIC DNA]</scope>
    <source>
        <strain evidence="1 2">JCM 15085</strain>
    </source>
</reference>
<proteinExistence type="predicted"/>
<comment type="caution">
    <text evidence="1">The sequence shown here is derived from an EMBL/GenBank/DDBJ whole genome shotgun (WGS) entry which is preliminary data.</text>
</comment>
<dbReference type="RefSeq" id="WP_122911642.1">
    <property type="nucleotide sequence ID" value="NZ_RHHT01000002.1"/>
</dbReference>
<organism evidence="1 2">
    <name type="scientific">Brevibacillus panacihumi</name>
    <dbReference type="NCBI Taxonomy" id="497735"/>
    <lineage>
        <taxon>Bacteria</taxon>
        <taxon>Bacillati</taxon>
        <taxon>Bacillota</taxon>
        <taxon>Bacilli</taxon>
        <taxon>Bacillales</taxon>
        <taxon>Paenibacillaceae</taxon>
        <taxon>Brevibacillus</taxon>
    </lineage>
</organism>
<sequence>MSLPIVFMHRTDDNYLSYSLRQAQVSNPGSRIFLLGTALNQRFGTNGIQHVRLDAYMQTAAAFAPHYKHLHVMSHAYNLFCFQRWFILRDFMRSQQMTACCYIDSDVMLYENVNNPEYSQFMMEFVWTNFVKADLLDRFCSFTTMYFADPAMFEKLVQETKKLGHVSHDLPLVSDMVAGLLFLRQFPDYTYTHGRYGDKMFDENINRPLWAESLNGKRKVYLINGKLYTREMASHTFIRLNSLHFQGLEMKSYMPYFFTPHLSTQGMFMFDYLSQRWHPTGF</sequence>
<gene>
    <name evidence="1" type="ORF">EDM58_00860</name>
</gene>
<dbReference type="AlphaFoldDB" id="A0A3M8DDM9"/>
<dbReference type="Proteomes" id="UP000281915">
    <property type="component" value="Unassembled WGS sequence"/>
</dbReference>
<accession>A0A3M8DDM9</accession>
<evidence type="ECO:0000313" key="1">
    <source>
        <dbReference type="EMBL" id="RNB86134.1"/>
    </source>
</evidence>
<protein>
    <submittedName>
        <fullName evidence="1">Uncharacterized protein</fullName>
    </submittedName>
</protein>